<evidence type="ECO:0000256" key="2">
    <source>
        <dbReference type="SAM" id="SignalP"/>
    </source>
</evidence>
<keyword evidence="4" id="KW-1185">Reference proteome</keyword>
<dbReference type="OrthoDB" id="3486619at2759"/>
<comment type="caution">
    <text evidence="3">The sequence shown here is derived from an EMBL/GenBank/DDBJ whole genome shotgun (WGS) entry which is preliminary data.</text>
</comment>
<organism evidence="3 4">
    <name type="scientific">Amylocarpus encephaloides</name>
    <dbReference type="NCBI Taxonomy" id="45428"/>
    <lineage>
        <taxon>Eukaryota</taxon>
        <taxon>Fungi</taxon>
        <taxon>Dikarya</taxon>
        <taxon>Ascomycota</taxon>
        <taxon>Pezizomycotina</taxon>
        <taxon>Leotiomycetes</taxon>
        <taxon>Helotiales</taxon>
        <taxon>Helotiales incertae sedis</taxon>
        <taxon>Amylocarpus</taxon>
    </lineage>
</organism>
<evidence type="ECO:0000313" key="4">
    <source>
        <dbReference type="Proteomes" id="UP000824998"/>
    </source>
</evidence>
<feature type="compositionally biased region" description="Acidic residues" evidence="1">
    <location>
        <begin position="234"/>
        <end position="250"/>
    </location>
</feature>
<protein>
    <submittedName>
        <fullName evidence="3">Uncharacterized protein</fullName>
    </submittedName>
</protein>
<dbReference type="EMBL" id="MU251426">
    <property type="protein sequence ID" value="KAG9235659.1"/>
    <property type="molecule type" value="Genomic_DNA"/>
</dbReference>
<accession>A0A9P7YL42</accession>
<reference evidence="3" key="1">
    <citation type="journal article" date="2021" name="IMA Fungus">
        <title>Genomic characterization of three marine fungi, including Emericellopsis atlantica sp. nov. with signatures of a generalist lifestyle and marine biomass degradation.</title>
        <authorList>
            <person name="Hagestad O.C."/>
            <person name="Hou L."/>
            <person name="Andersen J.H."/>
            <person name="Hansen E.H."/>
            <person name="Altermark B."/>
            <person name="Li C."/>
            <person name="Kuhnert E."/>
            <person name="Cox R.J."/>
            <person name="Crous P.W."/>
            <person name="Spatafora J.W."/>
            <person name="Lail K."/>
            <person name="Amirebrahimi M."/>
            <person name="Lipzen A."/>
            <person name="Pangilinan J."/>
            <person name="Andreopoulos W."/>
            <person name="Hayes R.D."/>
            <person name="Ng V."/>
            <person name="Grigoriev I.V."/>
            <person name="Jackson S.A."/>
            <person name="Sutton T.D.S."/>
            <person name="Dobson A.D.W."/>
            <person name="Rama T."/>
        </authorList>
    </citation>
    <scope>NUCLEOTIDE SEQUENCE</scope>
    <source>
        <strain evidence="3">TRa018bII</strain>
    </source>
</reference>
<evidence type="ECO:0000256" key="1">
    <source>
        <dbReference type="SAM" id="MobiDB-lite"/>
    </source>
</evidence>
<dbReference type="Proteomes" id="UP000824998">
    <property type="component" value="Unassembled WGS sequence"/>
</dbReference>
<feature type="chain" id="PRO_5040194922" evidence="2">
    <location>
        <begin position="27"/>
        <end position="250"/>
    </location>
</feature>
<gene>
    <name evidence="3" type="ORF">BJ875DRAFT_494856</name>
</gene>
<evidence type="ECO:0000313" key="3">
    <source>
        <dbReference type="EMBL" id="KAG9235659.1"/>
    </source>
</evidence>
<dbReference type="AlphaFoldDB" id="A0A9P7YL42"/>
<sequence>MHVTTPRSAFLRQSLVVLLFFKCVLATPATVVKKEKLRSLSVHTKHSLPVTVEPGDQAYECGEFAGPLANSDPGAYHKYDHDTPLNVYCWETDNTGELWLKTVEDQCFIEEYFIYYNETLDITYETALPRCKAHRPIQSWWGKPGDPSTGGSIDSDMGPCYHCPDKRCGSSPVDYLYMPLYCWIKGTTVNGTNQWWHHAHKSDEYEKCYVPAIVLDRIDYNETKSGGKCPDWDQPTEDPDDDGDDDERRA</sequence>
<name>A0A9P7YL42_9HELO</name>
<proteinExistence type="predicted"/>
<feature type="region of interest" description="Disordered" evidence="1">
    <location>
        <begin position="222"/>
        <end position="250"/>
    </location>
</feature>
<keyword evidence="2" id="KW-0732">Signal</keyword>
<feature type="signal peptide" evidence="2">
    <location>
        <begin position="1"/>
        <end position="26"/>
    </location>
</feature>